<dbReference type="PROSITE" id="PS50041">
    <property type="entry name" value="C_TYPE_LECTIN_2"/>
    <property type="match status" value="2"/>
</dbReference>
<dbReference type="InterPro" id="IPR016187">
    <property type="entry name" value="CTDL_fold"/>
</dbReference>
<dbReference type="InterPro" id="IPR050111">
    <property type="entry name" value="C-type_lectin/snaclec_domain"/>
</dbReference>
<name>A0A914Q3J8_9BILA</name>
<sequence length="184" mass="21151">MYLTQHARETFSNDSRSNFWFGLNDLTSSGKWSWMDNTTLDFVDWDKGQPQNISGANCGVINMLEGKWIADDCYKTYRFVCLMEATKPTTVMPSTTTITQKPKTYLSYSIADDTYDVWIGLFTNDSGAHWQWTDGTPLDLPNWAPKQPDNPGYENCGTIRKTGKFNNWVCSEMTKFVCKKLPFR</sequence>
<dbReference type="Gene3D" id="3.10.100.10">
    <property type="entry name" value="Mannose-Binding Protein A, subunit A"/>
    <property type="match status" value="2"/>
</dbReference>
<dbReference type="PANTHER" id="PTHR22803">
    <property type="entry name" value="MANNOSE, PHOSPHOLIPASE, LECTIN RECEPTOR RELATED"/>
    <property type="match status" value="1"/>
</dbReference>
<reference evidence="3" key="1">
    <citation type="submission" date="2022-11" db="UniProtKB">
        <authorList>
            <consortium name="WormBaseParasite"/>
        </authorList>
    </citation>
    <scope>IDENTIFICATION</scope>
</reference>
<dbReference type="WBParaSite" id="PDA_v2.g25375.t1">
    <property type="protein sequence ID" value="PDA_v2.g25375.t1"/>
    <property type="gene ID" value="PDA_v2.g25375"/>
</dbReference>
<dbReference type="Pfam" id="PF00059">
    <property type="entry name" value="Lectin_C"/>
    <property type="match status" value="2"/>
</dbReference>
<dbReference type="InterPro" id="IPR016186">
    <property type="entry name" value="C-type_lectin-like/link_sf"/>
</dbReference>
<protein>
    <submittedName>
        <fullName evidence="3">C-type lectin domain-containing protein</fullName>
    </submittedName>
</protein>
<keyword evidence="2" id="KW-1185">Reference proteome</keyword>
<dbReference type="AlphaFoldDB" id="A0A914Q3J8"/>
<dbReference type="CDD" id="cd00037">
    <property type="entry name" value="CLECT"/>
    <property type="match status" value="2"/>
</dbReference>
<evidence type="ECO:0000313" key="3">
    <source>
        <dbReference type="WBParaSite" id="PDA_v2.g25375.t1"/>
    </source>
</evidence>
<dbReference type="InterPro" id="IPR001304">
    <property type="entry name" value="C-type_lectin-like"/>
</dbReference>
<organism evidence="2 3">
    <name type="scientific">Panagrolaimus davidi</name>
    <dbReference type="NCBI Taxonomy" id="227884"/>
    <lineage>
        <taxon>Eukaryota</taxon>
        <taxon>Metazoa</taxon>
        <taxon>Ecdysozoa</taxon>
        <taxon>Nematoda</taxon>
        <taxon>Chromadorea</taxon>
        <taxon>Rhabditida</taxon>
        <taxon>Tylenchina</taxon>
        <taxon>Panagrolaimomorpha</taxon>
        <taxon>Panagrolaimoidea</taxon>
        <taxon>Panagrolaimidae</taxon>
        <taxon>Panagrolaimus</taxon>
    </lineage>
</organism>
<accession>A0A914Q3J8</accession>
<dbReference type="SUPFAM" id="SSF56436">
    <property type="entry name" value="C-type lectin-like"/>
    <property type="match status" value="2"/>
</dbReference>
<feature type="domain" description="C-type lectin" evidence="1">
    <location>
        <begin position="81"/>
        <end position="179"/>
    </location>
</feature>
<evidence type="ECO:0000259" key="1">
    <source>
        <dbReference type="PROSITE" id="PS50041"/>
    </source>
</evidence>
<proteinExistence type="predicted"/>
<feature type="domain" description="C-type lectin" evidence="1">
    <location>
        <begin position="1"/>
        <end position="82"/>
    </location>
</feature>
<dbReference type="Proteomes" id="UP000887578">
    <property type="component" value="Unplaced"/>
</dbReference>
<evidence type="ECO:0000313" key="2">
    <source>
        <dbReference type="Proteomes" id="UP000887578"/>
    </source>
</evidence>